<keyword evidence="4 5" id="KW-0694">RNA-binding</keyword>
<keyword evidence="5" id="KW-0464">Manganese</keyword>
<evidence type="ECO:0000256" key="6">
    <source>
        <dbReference type="SAM" id="MobiDB-lite"/>
    </source>
</evidence>
<evidence type="ECO:0000256" key="2">
    <source>
        <dbReference type="ARBA" id="ARBA00022723"/>
    </source>
</evidence>
<keyword evidence="5" id="KW-0378">Hydrolase</keyword>
<proteinExistence type="inferred from homology"/>
<gene>
    <name evidence="8" type="primary">DIS3L2_1</name>
    <name evidence="8" type="ORF">g.107622</name>
</gene>
<dbReference type="Gene3D" id="2.40.50.690">
    <property type="match status" value="1"/>
</dbReference>
<dbReference type="SMART" id="SM00955">
    <property type="entry name" value="RNB"/>
    <property type="match status" value="1"/>
</dbReference>
<dbReference type="HAMAP" id="MF_03045">
    <property type="entry name" value="DIS3L2"/>
    <property type="match status" value="1"/>
</dbReference>
<dbReference type="InterPro" id="IPR022966">
    <property type="entry name" value="RNase_II/R_CS"/>
</dbReference>
<dbReference type="GO" id="GO:0046872">
    <property type="term" value="F:metal ion binding"/>
    <property type="evidence" value="ECO:0007669"/>
    <property type="project" value="UniProtKB-KW"/>
</dbReference>
<evidence type="ECO:0000313" key="8">
    <source>
        <dbReference type="EMBL" id="JAT58605.1"/>
    </source>
</evidence>
<evidence type="ECO:0000256" key="1">
    <source>
        <dbReference type="ARBA" id="ARBA00022490"/>
    </source>
</evidence>
<evidence type="ECO:0000259" key="7">
    <source>
        <dbReference type="SMART" id="SM00955"/>
    </source>
</evidence>
<dbReference type="SUPFAM" id="SSF50249">
    <property type="entry name" value="Nucleic acid-binding proteins"/>
    <property type="match status" value="3"/>
</dbReference>
<feature type="domain" description="RNB" evidence="7">
    <location>
        <begin position="506"/>
        <end position="853"/>
    </location>
</feature>
<keyword evidence="2 5" id="KW-0479">Metal-binding</keyword>
<comment type="subcellular location">
    <subcellularLocation>
        <location evidence="5">Cytoplasm</location>
    </subcellularLocation>
    <subcellularLocation>
        <location evidence="5">Cytoplasm</location>
        <location evidence="5">P-body</location>
    </subcellularLocation>
</comment>
<dbReference type="InterPro" id="IPR028591">
    <property type="entry name" value="DIS3L2"/>
</dbReference>
<evidence type="ECO:0000256" key="3">
    <source>
        <dbReference type="ARBA" id="ARBA00022842"/>
    </source>
</evidence>
<dbReference type="EMBL" id="GDJX01009331">
    <property type="protein sequence ID" value="JAT58605.1"/>
    <property type="molecule type" value="Transcribed_RNA"/>
</dbReference>
<feature type="site" description="Important for catalytic activity" evidence="5">
    <location>
        <position position="526"/>
    </location>
</feature>
<dbReference type="PANTHER" id="PTHR23355:SF9">
    <property type="entry name" value="DIS3-LIKE EXONUCLEASE 2"/>
    <property type="match status" value="1"/>
</dbReference>
<dbReference type="GO" id="GO:0000932">
    <property type="term" value="C:P-body"/>
    <property type="evidence" value="ECO:0007669"/>
    <property type="project" value="UniProtKB-SubCell"/>
</dbReference>
<evidence type="ECO:0000256" key="4">
    <source>
        <dbReference type="ARBA" id="ARBA00022884"/>
    </source>
</evidence>
<dbReference type="PROSITE" id="PS01175">
    <property type="entry name" value="RIBONUCLEASE_II"/>
    <property type="match status" value="1"/>
</dbReference>
<dbReference type="AlphaFoldDB" id="A0A1D1YVE5"/>
<sequence length="1100" mass="120898">MRGAGDQMATTAAPAFAPAPGDEADKDRRKQRRRSSRRAKQTTVCTGAGGEAGHKGFDGSGSGGAGGSGSRHPVEGDGVRVEEKLSEVAFSSLPTMRIDAAGEGLTGHGEASSSMPPALAVGGGGISKSCPLPGSFPEDRSREIFRGAQSPKGFDPHWSEDAVSQAIEKGCAFRAVLRVNAYNRLEAYCTVEGLPVDVLISGAAAQNRAVEGDVVALMLDPVASWTRLKGSVGQSSNSVSAVDSNGSSEVINVNNESEKEASFGHSYCNGNMPPFGKSYHCHEKNGVGEAILSDLGNEPTRASCLPNGQQSFTLEMLSTGCDLEDGEGKRSLRRICAMINSSPSKRPTGRVLAIIEPSGRRDAVVGFLSCKKLANGKICRKGNYGLAFSQKHSDGETVRLIPTDPRFPEMVVSVNSLPDYLKEKLRGNESTVEKELLAAQIKDWSEESPLPQAHVLHIFGQGGEIEPQIAAIFFENAISSVNFSPESLFCLPEVPWKIPFEEIERRKDLRNLCTFTIDPSRAIELDDALSVERVTEDVYRVGVHIADVSYFVQPDTALDTEAQARSTSVYILQHKLPMLPSLLSEKLVSLLPSEDKLTFSIIWEITLSGNIVGQWIGRSVIRSCCKLSYEHAQNIIDGYDSGTSIPALHGQFDWQDLKNAVRTLHKISRKLKENRFENGALWLNNVKLELLFDEFGNPYDSILRQMTESNFLVEEFMLLANKTAAEIISRTFPDSALLRRHPEPNLRKLKEFKAFCSKHGFELDTSSSGQLHLSLVNIREMLKDDPVFSDILVSYASRPMQLASYICTGDFRDREDEWAHYALGVPQYTHFTSPLRRYPDIIVHRTLLAALEAEEMYIGQRKLLVTTNNGEESNAFSNSCFTGILFDKAAAESTLGKEALNSATLKYRIPSAIELSEIVVHCNERKLASRQAEDSGEKVYMWALLRNKEAIISEARVMGLGPKFMSVYVHKLAIERRIYYGDVEGLAVEWLENTSTLVLDLHRNKRSQRRGSPVKLVPLEDIALVTNPPDEIIGLGKNGKYTKLGSSSVGSEPRENVDPAVFPLTLHILSTIHVMLHPVGGDDRPPDIGVRLYMSSYFSK</sequence>
<dbReference type="Gene3D" id="2.40.50.700">
    <property type="match status" value="1"/>
</dbReference>
<feature type="binding site" evidence="5">
    <location>
        <position position="527"/>
    </location>
    <ligand>
        <name>Mg(2+)</name>
        <dbReference type="ChEBI" id="CHEBI:18420"/>
    </ligand>
</feature>
<name>A0A1D1YVE5_9ARAE</name>
<dbReference type="InterPro" id="IPR041505">
    <property type="entry name" value="Dis3_CSD2"/>
</dbReference>
<feature type="compositionally biased region" description="Basic residues" evidence="6">
    <location>
        <begin position="29"/>
        <end position="40"/>
    </location>
</feature>
<protein>
    <recommendedName>
        <fullName evidence="5">DIS3-like exonuclease 2</fullName>
        <ecNumber evidence="5">3.1.13.-</ecNumber>
    </recommendedName>
</protein>
<dbReference type="InterPro" id="IPR001900">
    <property type="entry name" value="RNase_II/R"/>
</dbReference>
<feature type="compositionally biased region" description="Low complexity" evidence="6">
    <location>
        <begin position="9"/>
        <end position="20"/>
    </location>
</feature>
<dbReference type="GO" id="GO:0000956">
    <property type="term" value="P:nuclear-transcribed mRNA catabolic process"/>
    <property type="evidence" value="ECO:0007669"/>
    <property type="project" value="UniProtKB-UniRule"/>
</dbReference>
<keyword evidence="1 5" id="KW-0963">Cytoplasm</keyword>
<keyword evidence="5" id="KW-0540">Nuclease</keyword>
<keyword evidence="5 8" id="KW-0269">Exonuclease</keyword>
<accession>A0A1D1YVE5</accession>
<feature type="region of interest" description="Disordered" evidence="6">
    <location>
        <begin position="1"/>
        <end position="76"/>
    </location>
</feature>
<comment type="similarity">
    <text evidence="5">Belongs to the RNR ribonuclease family. DIS3L2 subfamily.</text>
</comment>
<dbReference type="PANTHER" id="PTHR23355">
    <property type="entry name" value="RIBONUCLEASE"/>
    <property type="match status" value="1"/>
</dbReference>
<feature type="compositionally biased region" description="Gly residues" evidence="6">
    <location>
        <begin position="58"/>
        <end position="69"/>
    </location>
</feature>
<dbReference type="GO" id="GO:0000175">
    <property type="term" value="F:3'-5'-RNA exonuclease activity"/>
    <property type="evidence" value="ECO:0007669"/>
    <property type="project" value="UniProtKB-UniRule"/>
</dbReference>
<feature type="binding site" evidence="5">
    <location>
        <position position="518"/>
    </location>
    <ligand>
        <name>Mg(2+)</name>
        <dbReference type="ChEBI" id="CHEBI:18420"/>
    </ligand>
</feature>
<dbReference type="InterPro" id="IPR012340">
    <property type="entry name" value="NA-bd_OB-fold"/>
</dbReference>
<dbReference type="GO" id="GO:1990074">
    <property type="term" value="P:polyuridylation-dependent mRNA catabolic process"/>
    <property type="evidence" value="ECO:0007669"/>
    <property type="project" value="UniProtKB-UniRule"/>
</dbReference>
<dbReference type="EC" id="3.1.13.-" evidence="5"/>
<evidence type="ECO:0000256" key="5">
    <source>
        <dbReference type="HAMAP-Rule" id="MF_03045"/>
    </source>
</evidence>
<comment type="function">
    <text evidence="5">3'-5'-exoribonuclease that specifically recognizes RNAs polyuridylated at their 3' end and mediates their degradation. Component of an exosome-independent RNA degradation pathway that mediates degradation of cytoplasmic mRNAs that have been deadenylated and subsequently uridylated at their 3'.</text>
</comment>
<organism evidence="8">
    <name type="scientific">Anthurium amnicola</name>
    <dbReference type="NCBI Taxonomy" id="1678845"/>
    <lineage>
        <taxon>Eukaryota</taxon>
        <taxon>Viridiplantae</taxon>
        <taxon>Streptophyta</taxon>
        <taxon>Embryophyta</taxon>
        <taxon>Tracheophyta</taxon>
        <taxon>Spermatophyta</taxon>
        <taxon>Magnoliopsida</taxon>
        <taxon>Liliopsida</taxon>
        <taxon>Araceae</taxon>
        <taxon>Pothoideae</taxon>
        <taxon>Potheae</taxon>
        <taxon>Anthurium</taxon>
    </lineage>
</organism>
<reference evidence="8" key="1">
    <citation type="submission" date="2015-07" db="EMBL/GenBank/DDBJ databases">
        <title>Transcriptome Assembly of Anthurium amnicola.</title>
        <authorList>
            <person name="Suzuki J."/>
        </authorList>
    </citation>
    <scope>NUCLEOTIDE SEQUENCE</scope>
</reference>
<comment type="cofactor">
    <cofactor evidence="5">
        <name>Mg(2+)</name>
        <dbReference type="ChEBI" id="CHEBI:18420"/>
    </cofactor>
    <cofactor evidence="5">
        <name>Mn(2+)</name>
        <dbReference type="ChEBI" id="CHEBI:29035"/>
    </cofactor>
</comment>
<keyword evidence="3 5" id="KW-0460">Magnesium</keyword>
<dbReference type="InterPro" id="IPR050180">
    <property type="entry name" value="RNR_Ribonuclease"/>
</dbReference>
<dbReference type="Pfam" id="PF00773">
    <property type="entry name" value="RNB"/>
    <property type="match status" value="1"/>
</dbReference>
<dbReference type="Pfam" id="PF17849">
    <property type="entry name" value="OB_Dis3"/>
    <property type="match status" value="1"/>
</dbReference>
<dbReference type="GO" id="GO:0003723">
    <property type="term" value="F:RNA binding"/>
    <property type="evidence" value="ECO:0007669"/>
    <property type="project" value="UniProtKB-KW"/>
</dbReference>